<dbReference type="Proteomes" id="UP000469559">
    <property type="component" value="Unassembled WGS sequence"/>
</dbReference>
<dbReference type="SUPFAM" id="SSF82153">
    <property type="entry name" value="FAS1 domain"/>
    <property type="match status" value="2"/>
</dbReference>
<proteinExistence type="predicted"/>
<dbReference type="Gene3D" id="2.30.180.10">
    <property type="entry name" value="FAS1 domain"/>
    <property type="match status" value="2"/>
</dbReference>
<name>A0A8T9BMS6_9HELO</name>
<feature type="region of interest" description="Disordered" evidence="1">
    <location>
        <begin position="415"/>
        <end position="439"/>
    </location>
</feature>
<evidence type="ECO:0000256" key="1">
    <source>
        <dbReference type="SAM" id="MobiDB-lite"/>
    </source>
</evidence>
<dbReference type="InterPro" id="IPR000782">
    <property type="entry name" value="FAS1_domain"/>
</dbReference>
<dbReference type="OrthoDB" id="286301at2759"/>
<feature type="domain" description="FAS1" evidence="3">
    <location>
        <begin position="237"/>
        <end position="365"/>
    </location>
</feature>
<comment type="caution">
    <text evidence="4">The sequence shown here is derived from an EMBL/GenBank/DDBJ whole genome shotgun (WGS) entry which is preliminary data.</text>
</comment>
<feature type="compositionally biased region" description="Low complexity" evidence="1">
    <location>
        <begin position="426"/>
        <end position="439"/>
    </location>
</feature>
<organism evidence="4 5">
    <name type="scientific">Lachnellula arida</name>
    <dbReference type="NCBI Taxonomy" id="1316785"/>
    <lineage>
        <taxon>Eukaryota</taxon>
        <taxon>Fungi</taxon>
        <taxon>Dikarya</taxon>
        <taxon>Ascomycota</taxon>
        <taxon>Pezizomycotina</taxon>
        <taxon>Leotiomycetes</taxon>
        <taxon>Helotiales</taxon>
        <taxon>Lachnaceae</taxon>
        <taxon>Lachnellula</taxon>
    </lineage>
</organism>
<dbReference type="Pfam" id="PF02469">
    <property type="entry name" value="Fasciclin"/>
    <property type="match status" value="2"/>
</dbReference>
<dbReference type="GO" id="GO:0016236">
    <property type="term" value="P:macroautophagy"/>
    <property type="evidence" value="ECO:0007669"/>
    <property type="project" value="TreeGrafter"/>
</dbReference>
<dbReference type="PROSITE" id="PS50213">
    <property type="entry name" value="FAS1"/>
    <property type="match status" value="2"/>
</dbReference>
<feature type="domain" description="FAS1" evidence="3">
    <location>
        <begin position="26"/>
        <end position="235"/>
    </location>
</feature>
<dbReference type="InterPro" id="IPR050904">
    <property type="entry name" value="Adhesion/Biosynth-related"/>
</dbReference>
<dbReference type="EMBL" id="QGMF01000044">
    <property type="protein sequence ID" value="TVY20671.1"/>
    <property type="molecule type" value="Genomic_DNA"/>
</dbReference>
<feature type="signal peptide" evidence="2">
    <location>
        <begin position="1"/>
        <end position="23"/>
    </location>
</feature>
<evidence type="ECO:0000313" key="5">
    <source>
        <dbReference type="Proteomes" id="UP000469559"/>
    </source>
</evidence>
<keyword evidence="5" id="KW-1185">Reference proteome</keyword>
<dbReference type="GO" id="GO:0000329">
    <property type="term" value="C:fungal-type vacuole membrane"/>
    <property type="evidence" value="ECO:0007669"/>
    <property type="project" value="TreeGrafter"/>
</dbReference>
<dbReference type="SMART" id="SM00554">
    <property type="entry name" value="FAS1"/>
    <property type="match status" value="2"/>
</dbReference>
<dbReference type="PANTHER" id="PTHR10900">
    <property type="entry name" value="PERIOSTIN-RELATED"/>
    <property type="match status" value="1"/>
</dbReference>
<sequence length="473" mass="49398">MRSQSWRHVAVAALAFAVAGTNAQTSTDLNTLLSGQKNLTTFYGLIQVRAEVLLDENDLHWSWTELGAQLSSVCTDTVISMILDELPIWSHELVDRSGANICCALKYPQILLQLPSTQGVTILAPSNDAFKKIPYTELNKAFSNNDQDVITNVLEYHLLQGSRTAAELVPGDSVFIPTLLTNEAYSNVSGGQRVQNVKQSGDVVVFVSGLGNRCTLTQADLKFTGGVVQVIDSLLIPPYNLTGTLNPFNLTSFEGALYQTKKLDNFSTAANSTIFVPNNDAFQLLGPAIANMTVEALGSVLDYHLLPNQVVYSTGLTNGTKFSTQQGGNVTILHSGNNLYVNSAAIIQADLLCANGVIHVIDNVLNPQGPGAQPNPAIADQGPVFASASSYSTLPFTTAIPCTSSCPVTSSTVASGSGTGVGGAGTKATSGAGSKSSSVSTSSSKAVAAAMARETGFHAAGLMVALGGAAMMI</sequence>
<evidence type="ECO:0000256" key="2">
    <source>
        <dbReference type="SAM" id="SignalP"/>
    </source>
</evidence>
<dbReference type="PANTHER" id="PTHR10900:SF77">
    <property type="entry name" value="FI19380P1"/>
    <property type="match status" value="1"/>
</dbReference>
<protein>
    <submittedName>
        <fullName evidence="4">Fasciclin-like arabinogalactan protein</fullName>
    </submittedName>
</protein>
<accession>A0A8T9BMS6</accession>
<keyword evidence="2" id="KW-0732">Signal</keyword>
<reference evidence="4 5" key="1">
    <citation type="submission" date="2018-05" db="EMBL/GenBank/DDBJ databases">
        <title>Whole genome sequencing for identification of molecular markers to develop diagnostic detection tools for the regulated plant pathogen Lachnellula willkommii.</title>
        <authorList>
            <person name="Giroux E."/>
            <person name="Bilodeau G."/>
        </authorList>
    </citation>
    <scope>NUCLEOTIDE SEQUENCE [LARGE SCALE GENOMIC DNA]</scope>
    <source>
        <strain evidence="4 5">CBS 203.66</strain>
    </source>
</reference>
<feature type="chain" id="PRO_5035922717" evidence="2">
    <location>
        <begin position="24"/>
        <end position="473"/>
    </location>
</feature>
<dbReference type="AlphaFoldDB" id="A0A8T9BMS6"/>
<evidence type="ECO:0000259" key="3">
    <source>
        <dbReference type="PROSITE" id="PS50213"/>
    </source>
</evidence>
<gene>
    <name evidence="4" type="ORF">LARI1_G001180</name>
</gene>
<evidence type="ECO:0000313" key="4">
    <source>
        <dbReference type="EMBL" id="TVY20671.1"/>
    </source>
</evidence>
<dbReference type="InterPro" id="IPR036378">
    <property type="entry name" value="FAS1_dom_sf"/>
</dbReference>